<feature type="transmembrane region" description="Helical" evidence="2">
    <location>
        <begin position="38"/>
        <end position="60"/>
    </location>
</feature>
<protein>
    <recommendedName>
        <fullName evidence="5">RGS domain-containing protein</fullName>
    </recommendedName>
</protein>
<accession>A0ABR0GA63</accession>
<feature type="compositionally biased region" description="Low complexity" evidence="1">
    <location>
        <begin position="250"/>
        <end position="259"/>
    </location>
</feature>
<gene>
    <name evidence="3" type="ORF">QC762_502520</name>
</gene>
<feature type="region of interest" description="Disordered" evidence="1">
    <location>
        <begin position="222"/>
        <end position="280"/>
    </location>
</feature>
<reference evidence="3 4" key="1">
    <citation type="journal article" date="2023" name="bioRxiv">
        <title>High-quality genome assemblies of four members of thePodospora anserinaspecies complex.</title>
        <authorList>
            <person name="Ament-Velasquez S.L."/>
            <person name="Vogan A.A."/>
            <person name="Wallerman O."/>
            <person name="Hartmann F."/>
            <person name="Gautier V."/>
            <person name="Silar P."/>
            <person name="Giraud T."/>
            <person name="Johannesson H."/>
        </authorList>
    </citation>
    <scope>NUCLEOTIDE SEQUENCE [LARGE SCALE GENOMIC DNA]</scope>
    <source>
        <strain evidence="3 4">CBS 415.72m</strain>
    </source>
</reference>
<keyword evidence="2" id="KW-0472">Membrane</keyword>
<evidence type="ECO:0008006" key="5">
    <source>
        <dbReference type="Google" id="ProtNLM"/>
    </source>
</evidence>
<name>A0ABR0GA63_9PEZI</name>
<keyword evidence="2" id="KW-1133">Transmembrane helix</keyword>
<dbReference type="Proteomes" id="UP001323405">
    <property type="component" value="Unassembled WGS sequence"/>
</dbReference>
<keyword evidence="4" id="KW-1185">Reference proteome</keyword>
<evidence type="ECO:0000313" key="4">
    <source>
        <dbReference type="Proteomes" id="UP001323405"/>
    </source>
</evidence>
<evidence type="ECO:0000313" key="3">
    <source>
        <dbReference type="EMBL" id="KAK4652511.1"/>
    </source>
</evidence>
<feature type="region of interest" description="Disordered" evidence="1">
    <location>
        <begin position="165"/>
        <end position="205"/>
    </location>
</feature>
<sequence length="376" mass="42477">MVEGGIATVCVANFPCAPCDSYDSSGVYKVWCPIKDEAFVWMFLFLCFDGLLLIPTIWSSKIWRADSSLSHFINILALVHCSRSILPTLSLIYTCLIVQKYRSEILHSGTLGSPHTLKKKKGGGNCKPNRTEPHPDPVVTGWCHSIDLVPNSAATMPFFKRYHFSHHHHRSSPPGDLEMSDFQHHPGHSRINSGKSSSVSSNSGYDLDDDAITPCPLLETTASHQTHHSHLRDLQPSHHRLSPNQHKYGSLSRTSSQERSASRSESWRSSQPRPFHGYVGGYDEEEEELDTEILWKQMLAVQDRFGCYNSARMRAALEGGDTSIPSKICLDLINDSIGEMPEDARQRIELFLEREGSGAMMRRGKWKKFWHRVIYV</sequence>
<proteinExistence type="predicted"/>
<feature type="transmembrane region" description="Helical" evidence="2">
    <location>
        <begin position="72"/>
        <end position="93"/>
    </location>
</feature>
<keyword evidence="2" id="KW-0812">Transmembrane</keyword>
<dbReference type="RefSeq" id="XP_062741486.1">
    <property type="nucleotide sequence ID" value="XM_062890679.1"/>
</dbReference>
<evidence type="ECO:0000256" key="1">
    <source>
        <dbReference type="SAM" id="MobiDB-lite"/>
    </source>
</evidence>
<dbReference type="EMBL" id="JAFFHA010000007">
    <property type="protein sequence ID" value="KAK4652511.1"/>
    <property type="molecule type" value="Genomic_DNA"/>
</dbReference>
<evidence type="ECO:0000256" key="2">
    <source>
        <dbReference type="SAM" id="Phobius"/>
    </source>
</evidence>
<dbReference type="GeneID" id="87910586"/>
<comment type="caution">
    <text evidence="3">The sequence shown here is derived from an EMBL/GenBank/DDBJ whole genome shotgun (WGS) entry which is preliminary data.</text>
</comment>
<organism evidence="3 4">
    <name type="scientific">Podospora pseudocomata</name>
    <dbReference type="NCBI Taxonomy" id="2093779"/>
    <lineage>
        <taxon>Eukaryota</taxon>
        <taxon>Fungi</taxon>
        <taxon>Dikarya</taxon>
        <taxon>Ascomycota</taxon>
        <taxon>Pezizomycotina</taxon>
        <taxon>Sordariomycetes</taxon>
        <taxon>Sordariomycetidae</taxon>
        <taxon>Sordariales</taxon>
        <taxon>Podosporaceae</taxon>
        <taxon>Podospora</taxon>
    </lineage>
</organism>
<feature type="compositionally biased region" description="Low complexity" evidence="1">
    <location>
        <begin position="189"/>
        <end position="203"/>
    </location>
</feature>